<dbReference type="InterPro" id="IPR003959">
    <property type="entry name" value="ATPase_AAA_core"/>
</dbReference>
<dbReference type="GO" id="GO:0005524">
    <property type="term" value="F:ATP binding"/>
    <property type="evidence" value="ECO:0007669"/>
    <property type="project" value="UniProtKB-KW"/>
</dbReference>
<dbReference type="Gene3D" id="3.40.50.300">
    <property type="entry name" value="P-loop containing nucleotide triphosphate hydrolases"/>
    <property type="match status" value="1"/>
</dbReference>
<evidence type="ECO:0000256" key="8">
    <source>
        <dbReference type="RuleBase" id="RU003651"/>
    </source>
</evidence>
<dbReference type="InterPro" id="IPR012340">
    <property type="entry name" value="NA-bd_OB-fold"/>
</dbReference>
<dbReference type="PANTHER" id="PTHR23073">
    <property type="entry name" value="26S PROTEASOME REGULATORY SUBUNIT"/>
    <property type="match status" value="1"/>
</dbReference>
<dbReference type="Gene3D" id="2.40.50.140">
    <property type="entry name" value="Nucleic acid-binding proteins"/>
    <property type="match status" value="1"/>
</dbReference>
<dbReference type="Pfam" id="PF17862">
    <property type="entry name" value="AAA_lid_3"/>
    <property type="match status" value="1"/>
</dbReference>
<dbReference type="FunFam" id="1.10.8.60:FF:000005">
    <property type="entry name" value="26S protease regulatory subunit 7"/>
    <property type="match status" value="1"/>
</dbReference>
<dbReference type="AlphaFoldDB" id="A0A2N1J7T9"/>
<dbReference type="GO" id="GO:0016887">
    <property type="term" value="F:ATP hydrolysis activity"/>
    <property type="evidence" value="ECO:0007669"/>
    <property type="project" value="InterPro"/>
</dbReference>
<evidence type="ECO:0000256" key="2">
    <source>
        <dbReference type="ARBA" id="ARBA00006914"/>
    </source>
</evidence>
<reference evidence="11 12" key="1">
    <citation type="submission" date="2017-10" db="EMBL/GenBank/DDBJ databases">
        <title>A novel species of cold-tolerant Malassezia isolated from bats.</title>
        <authorList>
            <person name="Lorch J.M."/>
            <person name="Palmer J.M."/>
            <person name="Vanderwolf K.J."/>
            <person name="Schmidt K.Z."/>
            <person name="Verant M.L."/>
            <person name="Weller T.J."/>
            <person name="Blehert D.S."/>
        </authorList>
    </citation>
    <scope>NUCLEOTIDE SEQUENCE [LARGE SCALE GENOMIC DNA]</scope>
    <source>
        <strain evidence="11 12">NWHC:44797-103</strain>
    </source>
</reference>
<dbReference type="SMART" id="SM00382">
    <property type="entry name" value="AAA"/>
    <property type="match status" value="1"/>
</dbReference>
<evidence type="ECO:0000256" key="5">
    <source>
        <dbReference type="ARBA" id="ARBA00022840"/>
    </source>
</evidence>
<dbReference type="FunFam" id="3.40.50.300:FF:000027">
    <property type="entry name" value="26S protease regulatory subunit 7"/>
    <property type="match status" value="1"/>
</dbReference>
<dbReference type="InterPro" id="IPR003960">
    <property type="entry name" value="ATPase_AAA_CS"/>
</dbReference>
<dbReference type="RefSeq" id="XP_056064622.1">
    <property type="nucleotide sequence ID" value="XM_056208647.1"/>
</dbReference>
<keyword evidence="4 8" id="KW-0547">Nucleotide-binding</keyword>
<dbReference type="STRING" id="2020962.A0A2N1J7T9"/>
<accession>A0A2N1J7T9</accession>
<feature type="region of interest" description="Disordered" evidence="9">
    <location>
        <begin position="1"/>
        <end position="25"/>
    </location>
</feature>
<dbReference type="Proteomes" id="UP000232875">
    <property type="component" value="Unassembled WGS sequence"/>
</dbReference>
<evidence type="ECO:0000313" key="12">
    <source>
        <dbReference type="Proteomes" id="UP000232875"/>
    </source>
</evidence>
<evidence type="ECO:0000259" key="10">
    <source>
        <dbReference type="SMART" id="SM00382"/>
    </source>
</evidence>
<evidence type="ECO:0000256" key="3">
    <source>
        <dbReference type="ARBA" id="ARBA00022490"/>
    </source>
</evidence>
<evidence type="ECO:0000256" key="1">
    <source>
        <dbReference type="ARBA" id="ARBA00004496"/>
    </source>
</evidence>
<dbReference type="Pfam" id="PF21236">
    <property type="entry name" value="OB_PRS7"/>
    <property type="match status" value="1"/>
</dbReference>
<dbReference type="GeneID" id="80903348"/>
<dbReference type="PROSITE" id="PS00674">
    <property type="entry name" value="AAA"/>
    <property type="match status" value="1"/>
</dbReference>
<evidence type="ECO:0000313" key="11">
    <source>
        <dbReference type="EMBL" id="PKI82626.1"/>
    </source>
</evidence>
<proteinExistence type="inferred from homology"/>
<dbReference type="InterPro" id="IPR048723">
    <property type="entry name" value="OB_PRS7"/>
</dbReference>
<dbReference type="InterPro" id="IPR041569">
    <property type="entry name" value="AAA_lid_3"/>
</dbReference>
<dbReference type="GO" id="GO:0005737">
    <property type="term" value="C:cytoplasm"/>
    <property type="evidence" value="ECO:0007669"/>
    <property type="project" value="UniProtKB-SubCell"/>
</dbReference>
<dbReference type="InterPro" id="IPR003593">
    <property type="entry name" value="AAA+_ATPase"/>
</dbReference>
<keyword evidence="12" id="KW-1185">Reference proteome</keyword>
<evidence type="ECO:0000256" key="7">
    <source>
        <dbReference type="ARBA" id="ARBA00067449"/>
    </source>
</evidence>
<feature type="domain" description="AAA+ ATPase" evidence="10">
    <location>
        <begin position="246"/>
        <end position="385"/>
    </location>
</feature>
<dbReference type="GO" id="GO:0008540">
    <property type="term" value="C:proteasome regulatory particle, base subcomplex"/>
    <property type="evidence" value="ECO:0007669"/>
    <property type="project" value="UniProtKB-ARBA"/>
</dbReference>
<keyword evidence="6" id="KW-0647">Proteasome</keyword>
<keyword evidence="3" id="KW-0963">Cytoplasm</keyword>
<dbReference type="Pfam" id="PF00004">
    <property type="entry name" value="AAA"/>
    <property type="match status" value="1"/>
</dbReference>
<comment type="subcellular location">
    <subcellularLocation>
        <location evidence="1">Cytoplasm</location>
    </subcellularLocation>
</comment>
<dbReference type="InterPro" id="IPR027417">
    <property type="entry name" value="P-loop_NTPase"/>
</dbReference>
<evidence type="ECO:0000256" key="6">
    <source>
        <dbReference type="ARBA" id="ARBA00022942"/>
    </source>
</evidence>
<dbReference type="OrthoDB" id="1937997at2759"/>
<dbReference type="FunFam" id="2.40.50.140:FF:000440">
    <property type="entry name" value="26S protease regulatory subunit 7"/>
    <property type="match status" value="1"/>
</dbReference>
<keyword evidence="5 8" id="KW-0067">ATP-binding</keyword>
<dbReference type="CDD" id="cd19502">
    <property type="entry name" value="RecA-like_PAN_like"/>
    <property type="match status" value="1"/>
</dbReference>
<sequence length="471" mass="51929">MPPKQDWEKYSKSDKDESNNEDTIVPLDEGDIQLLRTYGQGPYAGSLKRMDTEIKDVEKRVNEKMGVRESDTGLAPPDLWDIAADKQRMSEEQPLQVARCTKIILAEQEGEEGGDGAATSGVGALDNVLGALGGMGALGSRSADDKDKYLINVKQIAKFVVGLGERVAPTDIEEGMRVGVDRNKYQIQIPLPPKIDASVTMMQVEDKPDVTYSDVGGCKEQIEKLREVVEAPLLEPERFVKLGIDPPKGVLLFGPPGTGKTLCARAVANRTDATFIRVIGSELVQKYVGEGARMVRELFELARTKKACIIFFDEIDAIGGMRFDDGAGGDNEVQRTMLELINQLDGFDSRGNIKVLMATNRPDTLDPALLRPGRLDRRVEFGLPDNEGRAHILRIHARSMSVERNIRFDLIARLCPNTTGAEMRSVATEAGMFAIRAHRKVATEKDFLQAVEKVVRQGSKFSSTSLYAQYN</sequence>
<feature type="compositionally biased region" description="Basic and acidic residues" evidence="9">
    <location>
        <begin position="1"/>
        <end position="18"/>
    </location>
</feature>
<gene>
    <name evidence="11" type="primary">RPT1</name>
    <name evidence="11" type="ORF">MVES_003393</name>
</gene>
<dbReference type="Gene3D" id="1.10.8.60">
    <property type="match status" value="1"/>
</dbReference>
<dbReference type="InterPro" id="IPR050221">
    <property type="entry name" value="26S_Proteasome_ATPase"/>
</dbReference>
<evidence type="ECO:0000256" key="4">
    <source>
        <dbReference type="ARBA" id="ARBA00022741"/>
    </source>
</evidence>
<comment type="similarity">
    <text evidence="2 8">Belongs to the AAA ATPase family.</text>
</comment>
<evidence type="ECO:0000256" key="9">
    <source>
        <dbReference type="SAM" id="MobiDB-lite"/>
    </source>
</evidence>
<dbReference type="EMBL" id="KZ454994">
    <property type="protein sequence ID" value="PKI82626.1"/>
    <property type="molecule type" value="Genomic_DNA"/>
</dbReference>
<name>A0A2N1J7T9_9BASI</name>
<organism evidence="11 12">
    <name type="scientific">Malassezia vespertilionis</name>
    <dbReference type="NCBI Taxonomy" id="2020962"/>
    <lineage>
        <taxon>Eukaryota</taxon>
        <taxon>Fungi</taxon>
        <taxon>Dikarya</taxon>
        <taxon>Basidiomycota</taxon>
        <taxon>Ustilaginomycotina</taxon>
        <taxon>Malasseziomycetes</taxon>
        <taxon>Malasseziales</taxon>
        <taxon>Malasseziaceae</taxon>
        <taxon>Malassezia</taxon>
    </lineage>
</organism>
<protein>
    <recommendedName>
        <fullName evidence="7">26S proteasome regulatory subunit 7 homolog</fullName>
    </recommendedName>
</protein>
<dbReference type="SUPFAM" id="SSF52540">
    <property type="entry name" value="P-loop containing nucleoside triphosphate hydrolases"/>
    <property type="match status" value="1"/>
</dbReference>